<sequence length="302" mass="35649">MSLRDITNFQNPNQRKDQYLEKDSKREHDNYKVKFTEKSKFSKYSRRNRGKGQKPIEKRQGEDKYANVSKPLKNIYENAKGKIEDAKRWVIMKKPSQKKPPTKKKHRTVIELRNIYAQSLKSCDRRKVHQMKYCGEYCEAIEKQNLFKEMTRFKDAFGDGSKIVKKNFITQENRTNLLDNLFAFFRACRISDLNTLFLAVQILDRFMYKILVTSKELKLAAFVSLEIAEKFEEIYPATLADYLTSLQSKISKADFISAEGRILHKLEYQELCCYCPSCERNLIFQVAQNHEDFEEGLCKNHL</sequence>
<dbReference type="GO" id="GO:0016538">
    <property type="term" value="F:cyclin-dependent protein serine/threonine kinase regulator activity"/>
    <property type="evidence" value="ECO:0007669"/>
    <property type="project" value="InterPro"/>
</dbReference>
<dbReference type="InterPro" id="IPR036915">
    <property type="entry name" value="Cyclin-like_sf"/>
</dbReference>
<dbReference type="InterPro" id="IPR046965">
    <property type="entry name" value="Cyclin_A/B-like"/>
</dbReference>
<feature type="domain" description="Cyclin N-terminal" evidence="2">
    <location>
        <begin position="166"/>
        <end position="269"/>
    </location>
</feature>
<dbReference type="InterPro" id="IPR039361">
    <property type="entry name" value="Cyclin"/>
</dbReference>
<evidence type="ECO:0000313" key="4">
    <source>
        <dbReference type="Proteomes" id="UP001295684"/>
    </source>
</evidence>
<feature type="compositionally biased region" description="Polar residues" evidence="1">
    <location>
        <begin position="1"/>
        <end position="13"/>
    </location>
</feature>
<gene>
    <name evidence="3" type="ORF">ECRASSUSDP1_LOCUS9159</name>
</gene>
<protein>
    <recommendedName>
        <fullName evidence="2">Cyclin N-terminal domain-containing protein</fullName>
    </recommendedName>
</protein>
<reference evidence="3" key="1">
    <citation type="submission" date="2023-07" db="EMBL/GenBank/DDBJ databases">
        <authorList>
            <consortium name="AG Swart"/>
            <person name="Singh M."/>
            <person name="Singh A."/>
            <person name="Seah K."/>
            <person name="Emmerich C."/>
        </authorList>
    </citation>
    <scope>NUCLEOTIDE SEQUENCE</scope>
    <source>
        <strain evidence="3">DP1</strain>
    </source>
</reference>
<dbReference type="PIRSF" id="PIRSF001771">
    <property type="entry name" value="Cyclin_A_B_D_E"/>
    <property type="match status" value="1"/>
</dbReference>
<dbReference type="PANTHER" id="PTHR10177">
    <property type="entry name" value="CYCLINS"/>
    <property type="match status" value="1"/>
</dbReference>
<dbReference type="Proteomes" id="UP001295684">
    <property type="component" value="Unassembled WGS sequence"/>
</dbReference>
<feature type="region of interest" description="Disordered" evidence="1">
    <location>
        <begin position="1"/>
        <end position="65"/>
    </location>
</feature>
<proteinExistence type="predicted"/>
<organism evidence="3 4">
    <name type="scientific">Euplotes crassus</name>
    <dbReference type="NCBI Taxonomy" id="5936"/>
    <lineage>
        <taxon>Eukaryota</taxon>
        <taxon>Sar</taxon>
        <taxon>Alveolata</taxon>
        <taxon>Ciliophora</taxon>
        <taxon>Intramacronucleata</taxon>
        <taxon>Spirotrichea</taxon>
        <taxon>Hypotrichia</taxon>
        <taxon>Euplotida</taxon>
        <taxon>Euplotidae</taxon>
        <taxon>Moneuplotes</taxon>
    </lineage>
</organism>
<name>A0AAD1XEI6_EUPCR</name>
<evidence type="ECO:0000259" key="2">
    <source>
        <dbReference type="Pfam" id="PF00134"/>
    </source>
</evidence>
<evidence type="ECO:0000313" key="3">
    <source>
        <dbReference type="EMBL" id="CAI2367871.1"/>
    </source>
</evidence>
<dbReference type="Pfam" id="PF00134">
    <property type="entry name" value="Cyclin_N"/>
    <property type="match status" value="1"/>
</dbReference>
<dbReference type="SUPFAM" id="SSF47954">
    <property type="entry name" value="Cyclin-like"/>
    <property type="match status" value="1"/>
</dbReference>
<feature type="compositionally biased region" description="Basic and acidic residues" evidence="1">
    <location>
        <begin position="54"/>
        <end position="65"/>
    </location>
</feature>
<feature type="compositionally biased region" description="Basic residues" evidence="1">
    <location>
        <begin position="41"/>
        <end position="52"/>
    </location>
</feature>
<dbReference type="EMBL" id="CAMPGE010008994">
    <property type="protein sequence ID" value="CAI2367871.1"/>
    <property type="molecule type" value="Genomic_DNA"/>
</dbReference>
<keyword evidence="4" id="KW-1185">Reference proteome</keyword>
<dbReference type="InterPro" id="IPR006671">
    <property type="entry name" value="Cyclin_N"/>
</dbReference>
<accession>A0AAD1XEI6</accession>
<feature type="compositionally biased region" description="Basic and acidic residues" evidence="1">
    <location>
        <begin position="14"/>
        <end position="40"/>
    </location>
</feature>
<dbReference type="AlphaFoldDB" id="A0AAD1XEI6"/>
<comment type="caution">
    <text evidence="3">The sequence shown here is derived from an EMBL/GenBank/DDBJ whole genome shotgun (WGS) entry which is preliminary data.</text>
</comment>
<evidence type="ECO:0000256" key="1">
    <source>
        <dbReference type="SAM" id="MobiDB-lite"/>
    </source>
</evidence>
<dbReference type="Gene3D" id="1.10.472.10">
    <property type="entry name" value="Cyclin-like"/>
    <property type="match status" value="1"/>
</dbReference>
<dbReference type="GO" id="GO:0044772">
    <property type="term" value="P:mitotic cell cycle phase transition"/>
    <property type="evidence" value="ECO:0007669"/>
    <property type="project" value="InterPro"/>
</dbReference>